<reference evidence="1 2" key="1">
    <citation type="submission" date="2018-11" db="EMBL/GenBank/DDBJ databases">
        <title>Sequencing the genomes of 1000 actinobacteria strains.</title>
        <authorList>
            <person name="Klenk H.-P."/>
        </authorList>
    </citation>
    <scope>NUCLEOTIDE SEQUENCE [LARGE SCALE GENOMIC DNA]</scope>
    <source>
        <strain evidence="1 2">DSM 11294</strain>
    </source>
</reference>
<dbReference type="Proteomes" id="UP000280668">
    <property type="component" value="Unassembled WGS sequence"/>
</dbReference>
<gene>
    <name evidence="1" type="ORF">EDD31_0106</name>
</gene>
<evidence type="ECO:0000313" key="1">
    <source>
        <dbReference type="EMBL" id="ROR71768.1"/>
    </source>
</evidence>
<dbReference type="OrthoDB" id="4954868at2"/>
<dbReference type="AlphaFoldDB" id="A0A3N2B991"/>
<dbReference type="Pfam" id="PF13830">
    <property type="entry name" value="DUF4192"/>
    <property type="match status" value="1"/>
</dbReference>
<proteinExistence type="predicted"/>
<sequence>MSGMRCTHAADLVAAVPYLLGFHPRDSLIIMVMQRDGPSRIRSGPLARLDLADLHGAPHRSRAEVRQVLARLVDSQTVEVVLLAYHDGPPDDLDVHRPAVQMVDEVTREGAPEISVSLLSVGAQSWACLDCAGCCPPGGYPLEDLVHSAVTAGFVAEGYAPAGSREELAVTPLADADLCARVARAMAQAERSRVRATDPEGWRGGLAGRWDAALAEPGDEAGTGQAEEWGLLLDSLQDVQVRDAVVAAALAGCAVAEISGVGDVGAATDRAESAGPDSRLVRATIALVGHLAACAPPAAAAAPLATAAYLSWWLGEGARADVLAQQSLGRDPEHRLAALVLLALEGGMPPPWVAPRSPRTTPIR</sequence>
<dbReference type="InterPro" id="IPR025447">
    <property type="entry name" value="DUF4192"/>
</dbReference>
<keyword evidence="2" id="KW-1185">Reference proteome</keyword>
<organism evidence="1 2">
    <name type="scientific">Bogoriella caseilytica</name>
    <dbReference type="NCBI Taxonomy" id="56055"/>
    <lineage>
        <taxon>Bacteria</taxon>
        <taxon>Bacillati</taxon>
        <taxon>Actinomycetota</taxon>
        <taxon>Actinomycetes</taxon>
        <taxon>Micrococcales</taxon>
        <taxon>Bogoriellaceae</taxon>
        <taxon>Bogoriella</taxon>
    </lineage>
</organism>
<comment type="caution">
    <text evidence="1">The sequence shown here is derived from an EMBL/GenBank/DDBJ whole genome shotgun (WGS) entry which is preliminary data.</text>
</comment>
<dbReference type="EMBL" id="RKHK01000001">
    <property type="protein sequence ID" value="ROR71768.1"/>
    <property type="molecule type" value="Genomic_DNA"/>
</dbReference>
<name>A0A3N2B991_9MICO</name>
<accession>A0A3N2B991</accession>
<evidence type="ECO:0000313" key="2">
    <source>
        <dbReference type="Proteomes" id="UP000280668"/>
    </source>
</evidence>
<protein>
    <submittedName>
        <fullName evidence="1">Uncharacterized protein DUF4192</fullName>
    </submittedName>
</protein>